<dbReference type="Gene3D" id="3.40.50.1000">
    <property type="entry name" value="HAD superfamily/HAD-like"/>
    <property type="match status" value="1"/>
</dbReference>
<comment type="caution">
    <text evidence="1">The sequence shown here is derived from an EMBL/GenBank/DDBJ whole genome shotgun (WGS) entry which is preliminary data.</text>
</comment>
<dbReference type="InterPro" id="IPR023198">
    <property type="entry name" value="PGP-like_dom2"/>
</dbReference>
<sequence>MNLRGAIFDFDGTLYDSMAIWEDLGADYLRSLGKEPASDLREQLRTMSLDQSAIYLNERYALHLSKEAIIQGINDQIRSYYVSKVLPKAHVRDFLQELKEAHVKMVIATATDKPLIESALERCGLTTYFSEILTCSGVGFGKDQPMIYQKALESLETIKSETLVFEDAFHAAQTAKSAGFVVCGVYDAFEPKQEELKSLADYYLTDFSQFLNKKLKEEF</sequence>
<proteinExistence type="predicted"/>
<dbReference type="PATRIC" id="fig|87541.4.peg.1287"/>
<dbReference type="SFLD" id="SFLDG01129">
    <property type="entry name" value="C1.5:_HAD__Beta-PGM__Phosphata"/>
    <property type="match status" value="1"/>
</dbReference>
<dbReference type="CDD" id="cd07505">
    <property type="entry name" value="HAD_BPGM-like"/>
    <property type="match status" value="1"/>
</dbReference>
<accession>A0A133XUC3</accession>
<dbReference type="InterPro" id="IPR041492">
    <property type="entry name" value="HAD_2"/>
</dbReference>
<dbReference type="PANTHER" id="PTHR18901:SF38">
    <property type="entry name" value="PSEUDOURIDINE-5'-PHOSPHATASE"/>
    <property type="match status" value="1"/>
</dbReference>
<reference evidence="1 2" key="1">
    <citation type="submission" date="2016-01" db="EMBL/GenBank/DDBJ databases">
        <authorList>
            <person name="Oliw E.H."/>
        </authorList>
    </citation>
    <scope>NUCLEOTIDE SEQUENCE [LARGE SCALE GENOMIC DNA]</scope>
    <source>
        <strain evidence="1 2">KA00635</strain>
    </source>
</reference>
<dbReference type="InterPro" id="IPR006439">
    <property type="entry name" value="HAD-SF_hydro_IA"/>
</dbReference>
<gene>
    <name evidence="1" type="ORF">HMPREF3187_01304</name>
</gene>
<protein>
    <submittedName>
        <fullName evidence="1">HAD hydrolase, family IA, variant 3</fullName>
    </submittedName>
</protein>
<evidence type="ECO:0000313" key="1">
    <source>
        <dbReference type="EMBL" id="KXB34536.1"/>
    </source>
</evidence>
<name>A0A133XUC3_9LACT</name>
<dbReference type="RefSeq" id="WP_060937053.1">
    <property type="nucleotide sequence ID" value="NZ_JASOZP010000008.1"/>
</dbReference>
<dbReference type="OrthoDB" id="25198at2"/>
<dbReference type="Gene3D" id="1.10.150.240">
    <property type="entry name" value="Putative phosphatase, domain 2"/>
    <property type="match status" value="1"/>
</dbReference>
<dbReference type="Pfam" id="PF13419">
    <property type="entry name" value="HAD_2"/>
    <property type="match status" value="1"/>
</dbReference>
<dbReference type="GO" id="GO:0016791">
    <property type="term" value="F:phosphatase activity"/>
    <property type="evidence" value="ECO:0007669"/>
    <property type="project" value="TreeGrafter"/>
</dbReference>
<evidence type="ECO:0000313" key="2">
    <source>
        <dbReference type="Proteomes" id="UP000070422"/>
    </source>
</evidence>
<dbReference type="STRING" id="87541.AWM71_06115"/>
<dbReference type="Proteomes" id="UP000070422">
    <property type="component" value="Unassembled WGS sequence"/>
</dbReference>
<dbReference type="PANTHER" id="PTHR18901">
    <property type="entry name" value="2-DEOXYGLUCOSE-6-PHOSPHATE PHOSPHATASE 2"/>
    <property type="match status" value="1"/>
</dbReference>
<dbReference type="InterPro" id="IPR023214">
    <property type="entry name" value="HAD_sf"/>
</dbReference>
<dbReference type="PRINTS" id="PR00413">
    <property type="entry name" value="HADHALOGNASE"/>
</dbReference>
<dbReference type="SFLD" id="SFLDS00003">
    <property type="entry name" value="Haloacid_Dehalogenase"/>
    <property type="match status" value="1"/>
</dbReference>
<dbReference type="InterPro" id="IPR036412">
    <property type="entry name" value="HAD-like_sf"/>
</dbReference>
<dbReference type="AlphaFoldDB" id="A0A133XUC3"/>
<dbReference type="SUPFAM" id="SSF56784">
    <property type="entry name" value="HAD-like"/>
    <property type="match status" value="1"/>
</dbReference>
<dbReference type="NCBIfam" id="TIGR01509">
    <property type="entry name" value="HAD-SF-IA-v3"/>
    <property type="match status" value="1"/>
</dbReference>
<keyword evidence="1" id="KW-0378">Hydrolase</keyword>
<dbReference type="EMBL" id="LSCQ01000074">
    <property type="protein sequence ID" value="KXB34536.1"/>
    <property type="molecule type" value="Genomic_DNA"/>
</dbReference>
<organism evidence="1 2">
    <name type="scientific">Aerococcus christensenii</name>
    <dbReference type="NCBI Taxonomy" id="87541"/>
    <lineage>
        <taxon>Bacteria</taxon>
        <taxon>Bacillati</taxon>
        <taxon>Bacillota</taxon>
        <taxon>Bacilli</taxon>
        <taxon>Lactobacillales</taxon>
        <taxon>Aerococcaceae</taxon>
        <taxon>Aerococcus</taxon>
    </lineage>
</organism>